<feature type="compositionally biased region" description="Basic residues" evidence="1">
    <location>
        <begin position="268"/>
        <end position="281"/>
    </location>
</feature>
<dbReference type="Gene3D" id="3.40.390.10">
    <property type="entry name" value="Collagenase (Catalytic Domain)"/>
    <property type="match status" value="1"/>
</dbReference>
<feature type="region of interest" description="Disordered" evidence="1">
    <location>
        <begin position="265"/>
        <end position="287"/>
    </location>
</feature>
<gene>
    <name evidence="3" type="ORF">ERS852520_02963</name>
</gene>
<dbReference type="GO" id="GO:0008237">
    <property type="term" value="F:metallopeptidase activity"/>
    <property type="evidence" value="ECO:0007669"/>
    <property type="project" value="InterPro"/>
</dbReference>
<protein>
    <recommendedName>
        <fullName evidence="2">Large polyvalent protein-associated domain-containing protein</fullName>
    </recommendedName>
</protein>
<dbReference type="AlphaFoldDB" id="A0A174TH31"/>
<sequence length="582" mass="66902">MKEIKDFGEKIGGARKDVWALRGLILDDILKMTSGEKVKYIKRDNIWKKIDEKSLLKTQPRIYVYWLKQIHSCIYPDLKYIGSDEAAIEKYIKGVTSFRDYILGAVNAVEAAKLNEDMLYGKIFHHSHGVYYELNDEFHGVINGRKLLKLHNKSNNSFSRLKEEMDKKGFGWTKEEFYRHDYEIQYMDGINCRIEKADLKETYLVIRKGYSKFFYSLKDMDLSGVSIDQYVLLNKQSHSVIAFDKYKEILEDMIDQLVKLRVESEAKKPKKSNSRKQKKGKWIPPQLTHLKREGKDHRHGHNVTGDDFMKCFGIRGGEFGNWTNDHDRQVNLNMAFDAFCDMADALNISRRDIGLIGLETGSLAIAFGARGRSGALAHYEPEREVINLTKMKGAGSLAHEWGHALDDYIGKMSEIHRFGKLASMALIDPKIPECFRSVIHALCLNENHGITKYYSDSSTFGEMFNASGHGYWTSNEELFARAFACYVKDKLSGRNDYLVGHADIGKAEHQGKTIYVYPVGEERKQFDQKMDEMIQGLKEIGFLHDPIEAYEFEKPEAKLHVSKEIGIKITNVHQMSFADFGI</sequence>
<organism evidence="3 4">
    <name type="scientific">Anaerostipes hadrus</name>
    <dbReference type="NCBI Taxonomy" id="649756"/>
    <lineage>
        <taxon>Bacteria</taxon>
        <taxon>Bacillati</taxon>
        <taxon>Bacillota</taxon>
        <taxon>Clostridia</taxon>
        <taxon>Lachnospirales</taxon>
        <taxon>Lachnospiraceae</taxon>
        <taxon>Anaerostipes</taxon>
    </lineage>
</organism>
<feature type="domain" description="Large polyvalent protein-associated" evidence="2">
    <location>
        <begin position="465"/>
        <end position="539"/>
    </location>
</feature>
<evidence type="ECO:0000313" key="4">
    <source>
        <dbReference type="Proteomes" id="UP000095564"/>
    </source>
</evidence>
<dbReference type="InterPro" id="IPR024079">
    <property type="entry name" value="MetalloPept_cat_dom_sf"/>
</dbReference>
<dbReference type="OrthoDB" id="343736at2"/>
<dbReference type="Proteomes" id="UP000095564">
    <property type="component" value="Unassembled WGS sequence"/>
</dbReference>
<evidence type="ECO:0000256" key="1">
    <source>
        <dbReference type="SAM" id="MobiDB-lite"/>
    </source>
</evidence>
<evidence type="ECO:0000259" key="2">
    <source>
        <dbReference type="Pfam" id="PF18796"/>
    </source>
</evidence>
<reference evidence="3 4" key="1">
    <citation type="submission" date="2015-09" db="EMBL/GenBank/DDBJ databases">
        <authorList>
            <consortium name="Pathogen Informatics"/>
        </authorList>
    </citation>
    <scope>NUCLEOTIDE SEQUENCE [LARGE SCALE GENOMIC DNA]</scope>
    <source>
        <strain evidence="3 4">2789STDY5834908</strain>
    </source>
</reference>
<accession>A0A174TH31</accession>
<dbReference type="Pfam" id="PF18796">
    <property type="entry name" value="LPD1"/>
    <property type="match status" value="1"/>
</dbReference>
<dbReference type="RefSeq" id="WP_055161809.1">
    <property type="nucleotide sequence ID" value="NZ_CZAU01000039.1"/>
</dbReference>
<name>A0A174TH31_ANAHA</name>
<proteinExistence type="predicted"/>
<dbReference type="EMBL" id="CZAU01000039">
    <property type="protein sequence ID" value="CUQ07005.1"/>
    <property type="molecule type" value="Genomic_DNA"/>
</dbReference>
<dbReference type="InterPro" id="IPR041047">
    <property type="entry name" value="LPD1"/>
</dbReference>
<evidence type="ECO:0000313" key="3">
    <source>
        <dbReference type="EMBL" id="CUQ07005.1"/>
    </source>
</evidence>